<organism evidence="6 7">
    <name type="scientific">Kingdonia uniflora</name>
    <dbReference type="NCBI Taxonomy" id="39325"/>
    <lineage>
        <taxon>Eukaryota</taxon>
        <taxon>Viridiplantae</taxon>
        <taxon>Streptophyta</taxon>
        <taxon>Embryophyta</taxon>
        <taxon>Tracheophyta</taxon>
        <taxon>Spermatophyta</taxon>
        <taxon>Magnoliopsida</taxon>
        <taxon>Ranunculales</taxon>
        <taxon>Circaeasteraceae</taxon>
        <taxon>Kingdonia</taxon>
    </lineage>
</organism>
<evidence type="ECO:0000259" key="5">
    <source>
        <dbReference type="PROSITE" id="PS51017"/>
    </source>
</evidence>
<comment type="subcellular location">
    <subcellularLocation>
        <location evidence="1 3">Nucleus</location>
    </subcellularLocation>
</comment>
<dbReference type="GO" id="GO:0009909">
    <property type="term" value="P:regulation of flower development"/>
    <property type="evidence" value="ECO:0007669"/>
    <property type="project" value="InterPro"/>
</dbReference>
<sequence length="262" mass="30558">MYEDYNNLFATLSCTNNTITDFHQYPTENTSHWYPIASPPPPPLLILPANLESAEFNSVHDAIVPMKSESSYDNSYGSPSSLPSYYAQHPNMFQRSLSSRSLEKDSFYQHQHHPIFPSVEEYHPEIFDMEESSMRKVFSTGDLQVNAVQRSCRSDSPTSQENCTIEGMNKVGRYNAEERKERIERYRSKRNQRNFNKKIKYACRKTLADSRPRIRGRFARNDEMGESSQTQWSQNGGEENEEEEDDVWIKFFDEFSANLIQQ</sequence>
<dbReference type="GO" id="GO:0003700">
    <property type="term" value="F:DNA-binding transcription factor activity"/>
    <property type="evidence" value="ECO:0007669"/>
    <property type="project" value="TreeGrafter"/>
</dbReference>
<dbReference type="EMBL" id="JACGCM010001954">
    <property type="protein sequence ID" value="KAF6146832.1"/>
    <property type="molecule type" value="Genomic_DNA"/>
</dbReference>
<name>A0A7J7LWA0_9MAGN</name>
<feature type="region of interest" description="Disordered" evidence="4">
    <location>
        <begin position="212"/>
        <end position="244"/>
    </location>
</feature>
<dbReference type="OrthoDB" id="153872at2759"/>
<dbReference type="Proteomes" id="UP000541444">
    <property type="component" value="Unassembled WGS sequence"/>
</dbReference>
<evidence type="ECO:0000256" key="3">
    <source>
        <dbReference type="PROSITE-ProRule" id="PRU00357"/>
    </source>
</evidence>
<comment type="caution">
    <text evidence="6">The sequence shown here is derived from an EMBL/GenBank/DDBJ whole genome shotgun (WGS) entry which is preliminary data.</text>
</comment>
<keyword evidence="2 3" id="KW-0539">Nucleus</keyword>
<dbReference type="InterPro" id="IPR045281">
    <property type="entry name" value="CONSTANS-like"/>
</dbReference>
<protein>
    <recommendedName>
        <fullName evidence="5">CCT domain-containing protein</fullName>
    </recommendedName>
</protein>
<dbReference type="PANTHER" id="PTHR31319">
    <property type="entry name" value="ZINC FINGER PROTEIN CONSTANS-LIKE 4"/>
    <property type="match status" value="1"/>
</dbReference>
<evidence type="ECO:0000256" key="1">
    <source>
        <dbReference type="ARBA" id="ARBA00004123"/>
    </source>
</evidence>
<dbReference type="Pfam" id="PF06203">
    <property type="entry name" value="CCT"/>
    <property type="match status" value="1"/>
</dbReference>
<evidence type="ECO:0000313" key="7">
    <source>
        <dbReference type="Proteomes" id="UP000541444"/>
    </source>
</evidence>
<gene>
    <name evidence="6" type="ORF">GIB67_018485</name>
</gene>
<accession>A0A7J7LWA0</accession>
<dbReference type="AlphaFoldDB" id="A0A7J7LWA0"/>
<reference evidence="6 7" key="1">
    <citation type="journal article" date="2020" name="IScience">
        <title>Genome Sequencing of the Endangered Kingdonia uniflora (Circaeasteraceae, Ranunculales) Reveals Potential Mechanisms of Evolutionary Specialization.</title>
        <authorList>
            <person name="Sun Y."/>
            <person name="Deng T."/>
            <person name="Zhang A."/>
            <person name="Moore M.J."/>
            <person name="Landis J.B."/>
            <person name="Lin N."/>
            <person name="Zhang H."/>
            <person name="Zhang X."/>
            <person name="Huang J."/>
            <person name="Zhang X."/>
            <person name="Sun H."/>
            <person name="Wang H."/>
        </authorList>
    </citation>
    <scope>NUCLEOTIDE SEQUENCE [LARGE SCALE GENOMIC DNA]</scope>
    <source>
        <strain evidence="6">TB1705</strain>
        <tissue evidence="6">Leaf</tissue>
    </source>
</reference>
<evidence type="ECO:0000256" key="4">
    <source>
        <dbReference type="SAM" id="MobiDB-lite"/>
    </source>
</evidence>
<dbReference type="PROSITE" id="PS51017">
    <property type="entry name" value="CCT"/>
    <property type="match status" value="1"/>
</dbReference>
<proteinExistence type="predicted"/>
<keyword evidence="7" id="KW-1185">Reference proteome</keyword>
<evidence type="ECO:0000313" key="6">
    <source>
        <dbReference type="EMBL" id="KAF6146832.1"/>
    </source>
</evidence>
<dbReference type="PANTHER" id="PTHR31319:SF114">
    <property type="entry name" value="OS12G0262400 PROTEIN"/>
    <property type="match status" value="1"/>
</dbReference>
<evidence type="ECO:0000256" key="2">
    <source>
        <dbReference type="ARBA" id="ARBA00023242"/>
    </source>
</evidence>
<dbReference type="GO" id="GO:0005634">
    <property type="term" value="C:nucleus"/>
    <property type="evidence" value="ECO:0007669"/>
    <property type="project" value="UniProtKB-SubCell"/>
</dbReference>
<feature type="domain" description="CCT" evidence="5">
    <location>
        <begin position="179"/>
        <end position="221"/>
    </location>
</feature>
<dbReference type="InterPro" id="IPR010402">
    <property type="entry name" value="CCT_domain"/>
</dbReference>